<gene>
    <name evidence="1" type="ORF">CEPIT_LOCUS12863</name>
    <name evidence="2" type="ORF">CEPIT_LOCUS43605</name>
</gene>
<evidence type="ECO:0000313" key="1">
    <source>
        <dbReference type="EMBL" id="CAH9094382.1"/>
    </source>
</evidence>
<feature type="non-terminal residue" evidence="2">
    <location>
        <position position="197"/>
    </location>
</feature>
<dbReference type="EMBL" id="CAMAPF010001125">
    <property type="protein sequence ID" value="CAH9147264.1"/>
    <property type="molecule type" value="Genomic_DNA"/>
</dbReference>
<organism evidence="2 3">
    <name type="scientific">Cuscuta epithymum</name>
    <dbReference type="NCBI Taxonomy" id="186058"/>
    <lineage>
        <taxon>Eukaryota</taxon>
        <taxon>Viridiplantae</taxon>
        <taxon>Streptophyta</taxon>
        <taxon>Embryophyta</taxon>
        <taxon>Tracheophyta</taxon>
        <taxon>Spermatophyta</taxon>
        <taxon>Magnoliopsida</taxon>
        <taxon>eudicotyledons</taxon>
        <taxon>Gunneridae</taxon>
        <taxon>Pentapetalae</taxon>
        <taxon>asterids</taxon>
        <taxon>lamiids</taxon>
        <taxon>Solanales</taxon>
        <taxon>Convolvulaceae</taxon>
        <taxon>Cuscuteae</taxon>
        <taxon>Cuscuta</taxon>
        <taxon>Cuscuta subgen. Cuscuta</taxon>
    </lineage>
</organism>
<keyword evidence="3" id="KW-1185">Reference proteome</keyword>
<dbReference type="Gene3D" id="2.40.50.140">
    <property type="entry name" value="Nucleic acid-binding proteins"/>
    <property type="match status" value="2"/>
</dbReference>
<name>A0AAV0GH02_9ASTE</name>
<comment type="caution">
    <text evidence="2">The sequence shown here is derived from an EMBL/GenBank/DDBJ whole genome shotgun (WGS) entry which is preliminary data.</text>
</comment>
<dbReference type="SUPFAM" id="SSF50249">
    <property type="entry name" value="Nucleic acid-binding proteins"/>
    <property type="match status" value="1"/>
</dbReference>
<accession>A0AAV0GH02</accession>
<protein>
    <submittedName>
        <fullName evidence="2">Uncharacterized protein</fullName>
    </submittedName>
</protein>
<dbReference type="InterPro" id="IPR012340">
    <property type="entry name" value="NA-bd_OB-fold"/>
</dbReference>
<dbReference type="Proteomes" id="UP001152523">
    <property type="component" value="Unassembled WGS sequence"/>
</dbReference>
<sequence>MPMILQDSRGTKVQATAFQGDIQGIDQRLILYSTYLVSNAYVKTIADMRFSVDDAYPYVWSFNRRTLIQDVDIAEGPNYRQIAEAETIPFGDIFNSFLHETRINILGAIVKKLPRNFIVSNSKQRIAWDVVLINEECIPIPFTMWEEFVSHQGAEIERILNAGDYPLVLINRVVVNLFQGLTLSTRFDCNMELNPHG</sequence>
<evidence type="ECO:0000313" key="2">
    <source>
        <dbReference type="EMBL" id="CAH9147264.1"/>
    </source>
</evidence>
<evidence type="ECO:0000313" key="3">
    <source>
        <dbReference type="Proteomes" id="UP001152523"/>
    </source>
</evidence>
<reference evidence="2" key="1">
    <citation type="submission" date="2022-07" db="EMBL/GenBank/DDBJ databases">
        <authorList>
            <person name="Macas J."/>
            <person name="Novak P."/>
            <person name="Neumann P."/>
        </authorList>
    </citation>
    <scope>NUCLEOTIDE SEQUENCE</scope>
</reference>
<proteinExistence type="predicted"/>
<dbReference type="EMBL" id="CAMAPF010000081">
    <property type="protein sequence ID" value="CAH9094382.1"/>
    <property type="molecule type" value="Genomic_DNA"/>
</dbReference>
<dbReference type="AlphaFoldDB" id="A0AAV0GH02"/>